<dbReference type="AlphaFoldDB" id="A0A0D6M3R9"/>
<reference evidence="1 2" key="1">
    <citation type="submission" date="2013-05" db="EMBL/GenBank/DDBJ databases">
        <title>Draft genome of the parasitic nematode Anyclostoma ceylanicum.</title>
        <authorList>
            <person name="Mitreva M."/>
        </authorList>
    </citation>
    <scope>NUCLEOTIDE SEQUENCE [LARGE SCALE GENOMIC DNA]</scope>
</reference>
<accession>A0A0D6M3R9</accession>
<sequence>MDTQCAEEEMIGVSSSVENITYLEHLHKYVYKGHDRARRWIHQYVDYQQHVICDEIKVH</sequence>
<evidence type="ECO:0000313" key="1">
    <source>
        <dbReference type="EMBL" id="EPB74552.1"/>
    </source>
</evidence>
<gene>
    <name evidence="1" type="ORF">ANCCEY_06364</name>
</gene>
<protein>
    <submittedName>
        <fullName evidence="1">Uncharacterized protein</fullName>
    </submittedName>
</protein>
<dbReference type="Proteomes" id="UP000054495">
    <property type="component" value="Unassembled WGS sequence"/>
</dbReference>
<dbReference type="EMBL" id="KE124938">
    <property type="protein sequence ID" value="EPB74552.1"/>
    <property type="molecule type" value="Genomic_DNA"/>
</dbReference>
<keyword evidence="2" id="KW-1185">Reference proteome</keyword>
<organism evidence="1 2">
    <name type="scientific">Ancylostoma ceylanicum</name>
    <dbReference type="NCBI Taxonomy" id="53326"/>
    <lineage>
        <taxon>Eukaryota</taxon>
        <taxon>Metazoa</taxon>
        <taxon>Ecdysozoa</taxon>
        <taxon>Nematoda</taxon>
        <taxon>Chromadorea</taxon>
        <taxon>Rhabditida</taxon>
        <taxon>Rhabditina</taxon>
        <taxon>Rhabditomorpha</taxon>
        <taxon>Strongyloidea</taxon>
        <taxon>Ancylostomatidae</taxon>
        <taxon>Ancylostomatinae</taxon>
        <taxon>Ancylostoma</taxon>
    </lineage>
</organism>
<evidence type="ECO:0000313" key="2">
    <source>
        <dbReference type="Proteomes" id="UP000054495"/>
    </source>
</evidence>
<proteinExistence type="predicted"/>
<name>A0A0D6M3R9_9BILA</name>